<evidence type="ECO:0000313" key="1">
    <source>
        <dbReference type="EMBL" id="SFP38651.1"/>
    </source>
</evidence>
<evidence type="ECO:0000313" key="2">
    <source>
        <dbReference type="Proteomes" id="UP000199227"/>
    </source>
</evidence>
<dbReference type="EMBL" id="FOXB01000017">
    <property type="protein sequence ID" value="SFP38651.1"/>
    <property type="molecule type" value="Genomic_DNA"/>
</dbReference>
<organism evidence="1 2">
    <name type="scientific">Hydrogenimonas thermophila</name>
    <dbReference type="NCBI Taxonomy" id="223786"/>
    <lineage>
        <taxon>Bacteria</taxon>
        <taxon>Pseudomonadati</taxon>
        <taxon>Campylobacterota</taxon>
        <taxon>Epsilonproteobacteria</taxon>
        <taxon>Campylobacterales</taxon>
        <taxon>Hydrogenimonadaceae</taxon>
        <taxon>Hydrogenimonas</taxon>
    </lineage>
</organism>
<name>A0A1I5PY88_9BACT</name>
<sequence length="113" mass="12992">MNLSLYATLLKFDQIDTSILSKKDSSYVNVKLSIVLQGRDLEEHQIELMDVVQTVIGNFLAEVLITAKGKENFKKMIVNLADKQYGIEVDFVYIQNIRIESDPLEKCRKLLKK</sequence>
<proteinExistence type="predicted"/>
<gene>
    <name evidence="1" type="ORF">SAMN05216234_11734</name>
</gene>
<reference evidence="1 2" key="1">
    <citation type="submission" date="2016-10" db="EMBL/GenBank/DDBJ databases">
        <authorList>
            <person name="de Groot N.N."/>
        </authorList>
    </citation>
    <scope>NUCLEOTIDE SEQUENCE [LARGE SCALE GENOMIC DNA]</scope>
    <source>
        <strain evidence="1 2">EP1-55-1</strain>
    </source>
</reference>
<dbReference type="AlphaFoldDB" id="A0A1I5PY88"/>
<accession>A0A1I5PY88</accession>
<protein>
    <submittedName>
        <fullName evidence="1">Uncharacterized protein</fullName>
    </submittedName>
</protein>
<dbReference type="Proteomes" id="UP000199227">
    <property type="component" value="Unassembled WGS sequence"/>
</dbReference>
<keyword evidence="2" id="KW-1185">Reference proteome</keyword>